<feature type="compositionally biased region" description="Low complexity" evidence="7">
    <location>
        <begin position="277"/>
        <end position="288"/>
    </location>
</feature>
<evidence type="ECO:0000256" key="1">
    <source>
        <dbReference type="ARBA" id="ARBA00004127"/>
    </source>
</evidence>
<dbReference type="Proteomes" id="UP000583929">
    <property type="component" value="Unassembled WGS sequence"/>
</dbReference>
<protein>
    <submittedName>
        <fullName evidence="10">Uncharacterized protein</fullName>
    </submittedName>
</protein>
<sequence length="383" mass="40841">MPKTKAITHADLAPSNGCTNLGSKLGVFLIILTILCGLLCFILCLISEATRSEMTWIDTGREGNNNYECVYSGSGKTPLLCAVVAFVGLAIAMMIEHIFMLIAVSKLPPSALATLDPDFGSAKNLTCQAGFFFVTTWICFAVGEILLLIGLSIESGHLKNWYKPRASCLVIREGLFSAAGVLALTSVFLAAGLYLTALKAQKIAQQHENVRRQILETSALYASPPTSPTIHPITAIDRENPILIRDGPIDHTSAFVFPLSYSKDPNLVGCYTSVPTSDSSSSSSDGDSPLFEHPIRSSQPLVNSFVLVSGPSEPDLALFSFAHEESPSFLPLVQTNLVKGESQSLPATTGVQGSLILLVSRVQPATSSISVPSIALVAYFSSE</sequence>
<evidence type="ECO:0000256" key="4">
    <source>
        <dbReference type="ARBA" id="ARBA00022989"/>
    </source>
</evidence>
<evidence type="ECO:0000256" key="5">
    <source>
        <dbReference type="ARBA" id="ARBA00023136"/>
    </source>
</evidence>
<keyword evidence="3" id="KW-0732">Signal</keyword>
<accession>A0A7J6HF15</accession>
<gene>
    <name evidence="9" type="ORF">F8388_013046</name>
    <name evidence="10" type="ORF">G4B88_007641</name>
</gene>
<dbReference type="Pfam" id="PF06749">
    <property type="entry name" value="DUF1218"/>
    <property type="match status" value="1"/>
</dbReference>
<evidence type="ECO:0000313" key="10">
    <source>
        <dbReference type="EMBL" id="KAF4393655.1"/>
    </source>
</evidence>
<feature type="transmembrane region" description="Helical" evidence="8">
    <location>
        <begin position="25"/>
        <end position="46"/>
    </location>
</feature>
<dbReference type="InterPro" id="IPR009606">
    <property type="entry name" value="DEAL/Modifying_wall_lignin1/2"/>
</dbReference>
<evidence type="ECO:0000313" key="12">
    <source>
        <dbReference type="Proteomes" id="UP000583929"/>
    </source>
</evidence>
<evidence type="ECO:0000256" key="7">
    <source>
        <dbReference type="SAM" id="MobiDB-lite"/>
    </source>
</evidence>
<keyword evidence="2 8" id="KW-0812">Transmembrane</keyword>
<evidence type="ECO:0000256" key="3">
    <source>
        <dbReference type="ARBA" id="ARBA00022729"/>
    </source>
</evidence>
<name>A0A7J6HF15_CANSA</name>
<dbReference type="Proteomes" id="UP000525078">
    <property type="component" value="Unassembled WGS sequence"/>
</dbReference>
<keyword evidence="5 8" id="KW-0472">Membrane</keyword>
<feature type="transmembrane region" description="Helical" evidence="8">
    <location>
        <begin position="129"/>
        <end position="153"/>
    </location>
</feature>
<feature type="region of interest" description="Disordered" evidence="7">
    <location>
        <begin position="274"/>
        <end position="293"/>
    </location>
</feature>
<keyword evidence="12" id="KW-1185">Reference proteome</keyword>
<evidence type="ECO:0000256" key="6">
    <source>
        <dbReference type="ARBA" id="ARBA00029467"/>
    </source>
</evidence>
<comment type="caution">
    <text evidence="10">The sequence shown here is derived from an EMBL/GenBank/DDBJ whole genome shotgun (WGS) entry which is preliminary data.</text>
</comment>
<comment type="subcellular location">
    <subcellularLocation>
        <location evidence="1">Endomembrane system</location>
        <topology evidence="1">Multi-pass membrane protein</topology>
    </subcellularLocation>
</comment>
<reference evidence="11 12" key="1">
    <citation type="journal article" date="2020" name="bioRxiv">
        <title>Sequence and annotation of 42 cannabis genomes reveals extensive copy number variation in cannabinoid synthesis and pathogen resistance genes.</title>
        <authorList>
            <person name="Mckernan K.J."/>
            <person name="Helbert Y."/>
            <person name="Kane L.T."/>
            <person name="Ebling H."/>
            <person name="Zhang L."/>
            <person name="Liu B."/>
            <person name="Eaton Z."/>
            <person name="Mclaughlin S."/>
            <person name="Kingan S."/>
            <person name="Baybayan P."/>
            <person name="Concepcion G."/>
            <person name="Jordan M."/>
            <person name="Riva A."/>
            <person name="Barbazuk W."/>
            <person name="Harkins T."/>
        </authorList>
    </citation>
    <scope>NUCLEOTIDE SEQUENCE [LARGE SCALE GENOMIC DNA]</scope>
    <source>
        <strain evidence="11 12">cv. Jamaican Lion 4</strain>
        <strain evidence="10">Father</strain>
        <strain evidence="9">Mother</strain>
        <tissue evidence="10">Leaf</tissue>
    </source>
</reference>
<evidence type="ECO:0000313" key="9">
    <source>
        <dbReference type="EMBL" id="KAF4355629.1"/>
    </source>
</evidence>
<evidence type="ECO:0000313" key="11">
    <source>
        <dbReference type="Proteomes" id="UP000525078"/>
    </source>
</evidence>
<dbReference type="GO" id="GO:0012505">
    <property type="term" value="C:endomembrane system"/>
    <property type="evidence" value="ECO:0007669"/>
    <property type="project" value="UniProtKB-SubCell"/>
</dbReference>
<dbReference type="EMBL" id="JAATIQ010000048">
    <property type="protein sequence ID" value="KAF4393655.1"/>
    <property type="molecule type" value="Genomic_DNA"/>
</dbReference>
<dbReference type="AlphaFoldDB" id="A0A7J6HF15"/>
<feature type="transmembrane region" description="Helical" evidence="8">
    <location>
        <begin position="79"/>
        <end position="104"/>
    </location>
</feature>
<feature type="transmembrane region" description="Helical" evidence="8">
    <location>
        <begin position="174"/>
        <end position="195"/>
    </location>
</feature>
<evidence type="ECO:0000256" key="2">
    <source>
        <dbReference type="ARBA" id="ARBA00022692"/>
    </source>
</evidence>
<proteinExistence type="inferred from homology"/>
<organism evidence="10 12">
    <name type="scientific">Cannabis sativa</name>
    <name type="common">Hemp</name>
    <name type="synonym">Marijuana</name>
    <dbReference type="NCBI Taxonomy" id="3483"/>
    <lineage>
        <taxon>Eukaryota</taxon>
        <taxon>Viridiplantae</taxon>
        <taxon>Streptophyta</taxon>
        <taxon>Embryophyta</taxon>
        <taxon>Tracheophyta</taxon>
        <taxon>Spermatophyta</taxon>
        <taxon>Magnoliopsida</taxon>
        <taxon>eudicotyledons</taxon>
        <taxon>Gunneridae</taxon>
        <taxon>Pentapetalae</taxon>
        <taxon>rosids</taxon>
        <taxon>fabids</taxon>
        <taxon>Rosales</taxon>
        <taxon>Cannabaceae</taxon>
        <taxon>Cannabis</taxon>
    </lineage>
</organism>
<dbReference type="PANTHER" id="PTHR31769">
    <property type="entry name" value="OS07G0462200 PROTEIN-RELATED"/>
    <property type="match status" value="1"/>
</dbReference>
<dbReference type="EMBL" id="JAATIP010000263">
    <property type="protein sequence ID" value="KAF4355629.1"/>
    <property type="molecule type" value="Genomic_DNA"/>
</dbReference>
<keyword evidence="4 8" id="KW-1133">Transmembrane helix</keyword>
<evidence type="ECO:0000256" key="8">
    <source>
        <dbReference type="SAM" id="Phobius"/>
    </source>
</evidence>
<comment type="similarity">
    <text evidence="6">Belongs to the DESIGUAL family.</text>
</comment>
<dbReference type="InterPro" id="IPR052222">
    <property type="entry name" value="DESIGUAL"/>
</dbReference>